<accession>A0A0V0GTM9</accession>
<organism evidence="1">
    <name type="scientific">Solanum chacoense</name>
    <name type="common">Chaco potato</name>
    <dbReference type="NCBI Taxonomy" id="4108"/>
    <lineage>
        <taxon>Eukaryota</taxon>
        <taxon>Viridiplantae</taxon>
        <taxon>Streptophyta</taxon>
        <taxon>Embryophyta</taxon>
        <taxon>Tracheophyta</taxon>
        <taxon>Spermatophyta</taxon>
        <taxon>Magnoliopsida</taxon>
        <taxon>eudicotyledons</taxon>
        <taxon>Gunneridae</taxon>
        <taxon>Pentapetalae</taxon>
        <taxon>asterids</taxon>
        <taxon>lamiids</taxon>
        <taxon>Solanales</taxon>
        <taxon>Solanaceae</taxon>
        <taxon>Solanoideae</taxon>
        <taxon>Solaneae</taxon>
        <taxon>Solanum</taxon>
    </lineage>
</organism>
<name>A0A0V0GTM9_SOLCH</name>
<dbReference type="AlphaFoldDB" id="A0A0V0GTM9"/>
<sequence>MAVFKLLSRTIMCYMHLEIRASSIANNKQINSRFLAEKIKFLKLWLLSTYNKTYGSKKYLKA</sequence>
<protein>
    <submittedName>
        <fullName evidence="1">Putative ovule protein</fullName>
    </submittedName>
</protein>
<reference evidence="1" key="1">
    <citation type="submission" date="2015-12" db="EMBL/GenBank/DDBJ databases">
        <title>Gene expression during late stages of embryo sac development: a critical building block for successful pollen-pistil interactions.</title>
        <authorList>
            <person name="Liu Y."/>
            <person name="Joly V."/>
            <person name="Sabar M."/>
            <person name="Matton D.P."/>
        </authorList>
    </citation>
    <scope>NUCLEOTIDE SEQUENCE</scope>
</reference>
<dbReference type="EMBL" id="GEDG01031068">
    <property type="protein sequence ID" value="JAP11586.1"/>
    <property type="molecule type" value="Transcribed_RNA"/>
</dbReference>
<evidence type="ECO:0000313" key="1">
    <source>
        <dbReference type="EMBL" id="JAP11586.1"/>
    </source>
</evidence>
<proteinExistence type="predicted"/>